<evidence type="ECO:0000313" key="2">
    <source>
        <dbReference type="Proteomes" id="UP001518976"/>
    </source>
</evidence>
<accession>A0ABS3WRA8</accession>
<organism evidence="1 2">
    <name type="scientific">Streptomyces spirodelae</name>
    <dbReference type="NCBI Taxonomy" id="2812904"/>
    <lineage>
        <taxon>Bacteria</taxon>
        <taxon>Bacillati</taxon>
        <taxon>Actinomycetota</taxon>
        <taxon>Actinomycetes</taxon>
        <taxon>Kitasatosporales</taxon>
        <taxon>Streptomycetaceae</taxon>
        <taxon>Streptomyces</taxon>
    </lineage>
</organism>
<reference evidence="1 2" key="1">
    <citation type="submission" date="2021-02" db="EMBL/GenBank/DDBJ databases">
        <title>Streptomyces spirodelae sp. nov., isolated from duckweed.</title>
        <authorList>
            <person name="Saimee Y."/>
            <person name="Duangmal K."/>
        </authorList>
    </citation>
    <scope>NUCLEOTIDE SEQUENCE [LARGE SCALE GENOMIC DNA]</scope>
    <source>
        <strain evidence="1 2">DW4-2</strain>
    </source>
</reference>
<dbReference type="Proteomes" id="UP001518976">
    <property type="component" value="Unassembled WGS sequence"/>
</dbReference>
<keyword evidence="2" id="KW-1185">Reference proteome</keyword>
<gene>
    <name evidence="1" type="ORF">JW592_09270</name>
</gene>
<sequence>MSQERTTDAELRALDIPLLLRYGLTLGGPHRTALFGDGAVAAALTAEELGVLPRALAFLAEVVRRDGLRAAVGLPEPLPGAEAARTAKEWLATASSVLEPTDLDAEEQFARWLDSAATILALRQTSTATPPAP</sequence>
<comment type="caution">
    <text evidence="1">The sequence shown here is derived from an EMBL/GenBank/DDBJ whole genome shotgun (WGS) entry which is preliminary data.</text>
</comment>
<protein>
    <submittedName>
        <fullName evidence="1">Uncharacterized protein</fullName>
    </submittedName>
</protein>
<proteinExistence type="predicted"/>
<dbReference type="EMBL" id="JAFFZN010000006">
    <property type="protein sequence ID" value="MBO8185651.1"/>
    <property type="molecule type" value="Genomic_DNA"/>
</dbReference>
<dbReference type="RefSeq" id="WP_209264461.1">
    <property type="nucleotide sequence ID" value="NZ_JAFFZN010000006.1"/>
</dbReference>
<name>A0ABS3WRA8_9ACTN</name>
<evidence type="ECO:0000313" key="1">
    <source>
        <dbReference type="EMBL" id="MBO8185651.1"/>
    </source>
</evidence>